<dbReference type="EC" id="3.2.1.23" evidence="4"/>
<feature type="domain" description="Glycoside hydrolase 35 catalytic" evidence="6">
    <location>
        <begin position="268"/>
        <end position="388"/>
    </location>
</feature>
<dbReference type="Pfam" id="PF01301">
    <property type="entry name" value="Glyco_hydro_35"/>
    <property type="match status" value="2"/>
</dbReference>
<evidence type="ECO:0000256" key="3">
    <source>
        <dbReference type="ARBA" id="ARBA00023295"/>
    </source>
</evidence>
<dbReference type="EMBL" id="LIPY01000118">
    <property type="protein sequence ID" value="KWX73084.1"/>
    <property type="molecule type" value="Genomic_DNA"/>
</dbReference>
<keyword evidence="2 4" id="KW-0378">Hydrolase</keyword>
<dbReference type="GO" id="GO:0004565">
    <property type="term" value="F:beta-galactosidase activity"/>
    <property type="evidence" value="ECO:0007669"/>
    <property type="project" value="UniProtKB-EC"/>
</dbReference>
<dbReference type="RefSeq" id="WP_062524500.1">
    <property type="nucleotide sequence ID" value="NZ_CP048429.1"/>
</dbReference>
<organism evidence="8 10">
    <name type="scientific">Paenibacillus jilunlii</name>
    <dbReference type="NCBI Taxonomy" id="682956"/>
    <lineage>
        <taxon>Bacteria</taxon>
        <taxon>Bacillati</taxon>
        <taxon>Bacillota</taxon>
        <taxon>Bacilli</taxon>
        <taxon>Bacillales</taxon>
        <taxon>Paenibacillaceae</taxon>
        <taxon>Paenibacillus</taxon>
    </lineage>
</organism>
<evidence type="ECO:0000313" key="9">
    <source>
        <dbReference type="Proteomes" id="UP000070252"/>
    </source>
</evidence>
<reference evidence="8 10" key="2">
    <citation type="submission" date="2016-10" db="EMBL/GenBank/DDBJ databases">
        <authorList>
            <person name="de Groot N.N."/>
        </authorList>
    </citation>
    <scope>NUCLEOTIDE SEQUENCE [LARGE SCALE GENOMIC DNA]</scope>
    <source>
        <strain evidence="8 10">CGMCC 1.10239</strain>
    </source>
</reference>
<proteinExistence type="inferred from homology"/>
<dbReference type="PRINTS" id="PR00742">
    <property type="entry name" value="GLHYDRLASE35"/>
</dbReference>
<dbReference type="PANTHER" id="PTHR23421">
    <property type="entry name" value="BETA-GALACTOSIDASE RELATED"/>
    <property type="match status" value="1"/>
</dbReference>
<evidence type="ECO:0000313" key="7">
    <source>
        <dbReference type="EMBL" id="KWX73084.1"/>
    </source>
</evidence>
<accession>A0A1G9QCE0</accession>
<reference evidence="7 9" key="1">
    <citation type="submission" date="2015-08" db="EMBL/GenBank/DDBJ databases">
        <title>Genome of Paenibacillus jilunlii.</title>
        <authorList>
            <person name="Sant'Anna F.H."/>
            <person name="Ambrosini A."/>
            <person name="Souza R."/>
            <person name="Bach E."/>
            <person name="Fernandes G."/>
            <person name="Balsanelli E."/>
            <person name="Baura V.A."/>
            <person name="Pedrosa F.O."/>
            <person name="Souza E.M."/>
            <person name="Passaglia L."/>
        </authorList>
    </citation>
    <scope>NUCLEOTIDE SEQUENCE [LARGE SCALE GENOMIC DNA]</scope>
    <source>
        <strain evidence="7 9">DSM 23019</strain>
    </source>
</reference>
<dbReference type="InterPro" id="IPR031330">
    <property type="entry name" value="Gly_Hdrlase_35_cat"/>
</dbReference>
<dbReference type="SUPFAM" id="SSF51445">
    <property type="entry name" value="(Trans)glycosidases"/>
    <property type="match status" value="1"/>
</dbReference>
<comment type="catalytic activity">
    <reaction evidence="4">
        <text>Hydrolysis of terminal non-reducing beta-D-galactose residues in beta-D-galactosides.</text>
        <dbReference type="EC" id="3.2.1.23"/>
    </reaction>
</comment>
<dbReference type="InterPro" id="IPR017853">
    <property type="entry name" value="GH"/>
</dbReference>
<evidence type="ECO:0000313" key="8">
    <source>
        <dbReference type="EMBL" id="SDM08734.1"/>
    </source>
</evidence>
<evidence type="ECO:0000256" key="4">
    <source>
        <dbReference type="RuleBase" id="RU000675"/>
    </source>
</evidence>
<evidence type="ECO:0000256" key="5">
    <source>
        <dbReference type="RuleBase" id="RU003679"/>
    </source>
</evidence>
<protein>
    <recommendedName>
        <fullName evidence="4">Beta-galactosidase</fullName>
        <ecNumber evidence="4">3.2.1.23</ecNumber>
    </recommendedName>
</protein>
<evidence type="ECO:0000313" key="10">
    <source>
        <dbReference type="Proteomes" id="UP000182783"/>
    </source>
</evidence>
<dbReference type="Proteomes" id="UP000070252">
    <property type="component" value="Unassembled WGS sequence"/>
</dbReference>
<dbReference type="OrthoDB" id="9813184at2"/>
<dbReference type="InterPro" id="IPR037110">
    <property type="entry name" value="Betagal_dom2_sf"/>
</dbReference>
<evidence type="ECO:0000259" key="6">
    <source>
        <dbReference type="Pfam" id="PF01301"/>
    </source>
</evidence>
<dbReference type="GO" id="GO:0005975">
    <property type="term" value="P:carbohydrate metabolic process"/>
    <property type="evidence" value="ECO:0007669"/>
    <property type="project" value="InterPro"/>
</dbReference>
<gene>
    <name evidence="7" type="ORF">AML91_18525</name>
    <name evidence="8" type="ORF">SAMN05216191_108214</name>
</gene>
<dbReference type="Gene3D" id="3.20.20.80">
    <property type="entry name" value="Glycosidases"/>
    <property type="match status" value="1"/>
</dbReference>
<dbReference type="InterPro" id="IPR019801">
    <property type="entry name" value="Glyco_hydro_35_CS"/>
</dbReference>
<dbReference type="InterPro" id="IPR001944">
    <property type="entry name" value="Glycoside_Hdrlase_35"/>
</dbReference>
<comment type="similarity">
    <text evidence="1 5">Belongs to the glycosyl hydrolase 35 family.</text>
</comment>
<dbReference type="Gene3D" id="2.102.20.10">
    <property type="entry name" value="Beta-galactosidase, domain 2"/>
    <property type="match status" value="1"/>
</dbReference>
<evidence type="ECO:0000256" key="1">
    <source>
        <dbReference type="ARBA" id="ARBA00009809"/>
    </source>
</evidence>
<dbReference type="AlphaFoldDB" id="A0A1G9QCE0"/>
<keyword evidence="3 4" id="KW-0326">Glycosidase</keyword>
<dbReference type="PROSITE" id="PS01182">
    <property type="entry name" value="GLYCOSYL_HYDROL_F35"/>
    <property type="match status" value="1"/>
</dbReference>
<evidence type="ECO:0000256" key="2">
    <source>
        <dbReference type="ARBA" id="ARBA00022801"/>
    </source>
</evidence>
<dbReference type="Proteomes" id="UP000182783">
    <property type="component" value="Unassembled WGS sequence"/>
</dbReference>
<dbReference type="EMBL" id="FNGM01000008">
    <property type="protein sequence ID" value="SDM08734.1"/>
    <property type="molecule type" value="Genomic_DNA"/>
</dbReference>
<keyword evidence="9" id="KW-1185">Reference proteome</keyword>
<name>A0A1G9QCE0_9BACL</name>
<feature type="domain" description="Glycoside hydrolase 35 catalytic" evidence="6">
    <location>
        <begin position="40"/>
        <end position="198"/>
    </location>
</feature>
<sequence>MTYIIQAGIAPKDIYPASLKLGGTNPQGDRISFTNYYMELNGKPYFAVCGEFHYSRYPEDSWETEIRKMKISGINIVATYIFWNHHEEIEGEFEWQGNRNLRRFVELCAQNGMYVILRVGPFCHGEVRNGGLPDWLFGRSFDVRSNDEGYLRYVRRLFQEIGAQAAGQMFKDGGPVIGIQLENEFNAAAALWELTAKQGDEYLSGGIGGGAGSEHMRLLKQYAVEAGMVAPVYTSTGWGAAPLLEDEVLPLYGGYAYTPWSISEQNPDQKPTPEYVFVNYHNETAETGEFNPPYAKTKYPFACCEMGGGMQTWYLSRFQVEPESVMAMSLMKIAGGCNFVGYYMFHGGTNPVGKTGYLNESTTPRITYDFQAPLGEFGQVRDSAHLLRPLHYFFHRFGERLAPMATVLPQGAEAITPEDAHTLRYAVRTDGSAGFLFVNNYQDHVEMDLHEDVRFAVRLAGETIEFPRKSSLTVRKNASFIFPFNFALDGLNLRYATAQPVTLVESAEAATYFFSMPEGVDGEFRIDAHTGITSVSADAGTVEMDAGNHYTVLIPHDRPGMIRITQEGAREIRIYAMNAQEAAMLWEMEEGGLPRIIFSEIPPVQTGEGIELFSSGKSSFSFREYSGGPAAPGKWITANTACSLAQHTEEWFHSYDLELPAKEVGLEFRKIHDHKIALGLASDVLEGVEEVLLSIDYTGNVGYAFAGGKLFHDHFYNGAPWEIGLSRFQDVLKGGEIILETTPLRRGITTVAADAAMAVEKQFTGEATAVFNSVNAVPVYRVALTRQAD</sequence>